<dbReference type="Proteomes" id="UP000270296">
    <property type="component" value="Unassembled WGS sequence"/>
</dbReference>
<dbReference type="Pfam" id="PF00024">
    <property type="entry name" value="PAN_1"/>
    <property type="match status" value="5"/>
</dbReference>
<accession>A0A183IBD8</accession>
<feature type="transmembrane region" description="Helical" evidence="1">
    <location>
        <begin position="889"/>
        <end position="911"/>
    </location>
</feature>
<dbReference type="SMART" id="SM00473">
    <property type="entry name" value="PAN_AP"/>
    <property type="match status" value="5"/>
</dbReference>
<evidence type="ECO:0000313" key="5">
    <source>
        <dbReference type="Proteomes" id="UP000270296"/>
    </source>
</evidence>
<dbReference type="Gene3D" id="3.50.4.10">
    <property type="entry name" value="Hepatocyte Growth Factor"/>
    <property type="match status" value="4"/>
</dbReference>
<dbReference type="PANTHER" id="PTHR47327">
    <property type="entry name" value="FI18240P1-RELATED"/>
    <property type="match status" value="1"/>
</dbReference>
<keyword evidence="5" id="KW-1185">Reference proteome</keyword>
<feature type="domain" description="Apple" evidence="2">
    <location>
        <begin position="1"/>
        <end position="81"/>
    </location>
</feature>
<dbReference type="GO" id="GO:0009653">
    <property type="term" value="P:anatomical structure morphogenesis"/>
    <property type="evidence" value="ECO:0007669"/>
    <property type="project" value="TreeGrafter"/>
</dbReference>
<feature type="domain" description="ZP" evidence="3">
    <location>
        <begin position="457"/>
        <end position="801"/>
    </location>
</feature>
<dbReference type="InterPro" id="IPR052774">
    <property type="entry name" value="Celegans_DevNeuronal_Protein"/>
</dbReference>
<dbReference type="PROSITE" id="PS50948">
    <property type="entry name" value="PAN"/>
    <property type="match status" value="5"/>
</dbReference>
<dbReference type="OrthoDB" id="5867217at2759"/>
<gene>
    <name evidence="4" type="ORF">SBAD_LOCUS932</name>
</gene>
<dbReference type="EMBL" id="UZAM01006663">
    <property type="protein sequence ID" value="VDO92676.1"/>
    <property type="molecule type" value="Genomic_DNA"/>
</dbReference>
<evidence type="ECO:0000259" key="3">
    <source>
        <dbReference type="PROSITE" id="PS51034"/>
    </source>
</evidence>
<evidence type="ECO:0000313" key="6">
    <source>
        <dbReference type="WBParaSite" id="SBAD_0000096201-mRNA-1"/>
    </source>
</evidence>
<dbReference type="InterPro" id="IPR001507">
    <property type="entry name" value="ZP_dom"/>
</dbReference>
<feature type="domain" description="Apple" evidence="2">
    <location>
        <begin position="276"/>
        <end position="360"/>
    </location>
</feature>
<evidence type="ECO:0000259" key="2">
    <source>
        <dbReference type="PROSITE" id="PS50948"/>
    </source>
</evidence>
<feature type="domain" description="Apple" evidence="2">
    <location>
        <begin position="367"/>
        <end position="441"/>
    </location>
</feature>
<protein>
    <submittedName>
        <fullName evidence="6">PAN domain protein</fullName>
    </submittedName>
</protein>
<keyword evidence="1" id="KW-0812">Transmembrane</keyword>
<keyword evidence="1" id="KW-1133">Transmembrane helix</keyword>
<organism evidence="6">
    <name type="scientific">Soboliphyme baturini</name>
    <dbReference type="NCBI Taxonomy" id="241478"/>
    <lineage>
        <taxon>Eukaryota</taxon>
        <taxon>Metazoa</taxon>
        <taxon>Ecdysozoa</taxon>
        <taxon>Nematoda</taxon>
        <taxon>Enoplea</taxon>
        <taxon>Dorylaimia</taxon>
        <taxon>Dioctophymatida</taxon>
        <taxon>Dioctophymatoidea</taxon>
        <taxon>Soboliphymatidae</taxon>
        <taxon>Soboliphyme</taxon>
    </lineage>
</organism>
<dbReference type="PROSITE" id="PS51034">
    <property type="entry name" value="ZP_2"/>
    <property type="match status" value="1"/>
</dbReference>
<feature type="domain" description="Apple" evidence="2">
    <location>
        <begin position="179"/>
        <end position="269"/>
    </location>
</feature>
<name>A0A183IBD8_9BILA</name>
<feature type="domain" description="Apple" evidence="2">
    <location>
        <begin position="86"/>
        <end position="172"/>
    </location>
</feature>
<proteinExistence type="predicted"/>
<reference evidence="6" key="1">
    <citation type="submission" date="2016-06" db="UniProtKB">
        <authorList>
            <consortium name="WormBaseParasite"/>
        </authorList>
    </citation>
    <scope>IDENTIFICATION</scope>
</reference>
<dbReference type="CDD" id="cd01099">
    <property type="entry name" value="PAN_AP_HGF"/>
    <property type="match status" value="3"/>
</dbReference>
<dbReference type="SUPFAM" id="SSF57414">
    <property type="entry name" value="Hairpin loop containing domain-like"/>
    <property type="match status" value="4"/>
</dbReference>
<evidence type="ECO:0000313" key="4">
    <source>
        <dbReference type="EMBL" id="VDO92676.1"/>
    </source>
</evidence>
<dbReference type="PANTHER" id="PTHR47327:SF4">
    <property type="entry name" value="APPLE DOMAIN-CONTAINING PROTEIN-RELATED"/>
    <property type="match status" value="1"/>
</dbReference>
<dbReference type="AlphaFoldDB" id="A0A183IBD8"/>
<dbReference type="InterPro" id="IPR003609">
    <property type="entry name" value="Pan_app"/>
</dbReference>
<dbReference type="WBParaSite" id="SBAD_0000096201-mRNA-1">
    <property type="protein sequence ID" value="SBAD_0000096201-mRNA-1"/>
    <property type="gene ID" value="SBAD_0000096201"/>
</dbReference>
<sequence length="920" mass="100999">MEVMPQKILMGSARQPVATNAVEECLSSCLDSMQKYGFQCHSAMFFPDKRDCILNTETGRNRADLLLNEDKSDVLYFENYYAASSCPSDTVTQYVETRNKQLTSTIPISDQSLQSCEYFCTNKIGKNGPFNCKSFMYRESDRTCFLADDLSLPSGKSRLMDAPGIDYYEKHCFKSKNVVDQTPIFENHPQKVLLGSAASVIENVPSAQKCLDLCTSPPAGLDKSFQCKSVMYYYNSRNCVLNTKSRSELPENFVDETEGATVDYFDMLPHSTAEQCPEGSKAMSLRITDSKLESDENSVVGAASGSASNCFQKCQAHSPEKCRNFNYNKGTAKCDFMFVQSHKLSNLQTDANADYYQVACVPSQSPCEHAYDVTVAKEAIGRVQEVKRIPVSRPDCLSMCLDDSKCKGINYNHEIGSCAKVLGNPQSYSANPACNYYSKVCGVASGYTPGTVGVQTVCNLDGMKILVTKEESFTGSVFAKMKYDTCRVEVKESKTAMLYLGYPVARAESPFGVMPQPCVGHKCAAAKKQKRQRRQGFGQPTAMVPMQPQMFSQLLPAPTIPVHDCGITDLRNGTFRATVVVQANSLGIPGLVTSMDEVYEVACDYTSIASSNAVVRKGLHVEGPTPTIINPRGKVTLTSPIMLQLGGHGQSVLRARLGEMLELKWQMMVPGLNLDFFVQTCVAERGDFFQPIVAPSTAYSAPMCATPPCPAVPMLCTAPSCTANAFTKTAQLLLIENGCPAPAVAGRIMPEPIRKVDAVTKMTLMQAFRFDGSPTVRIQCRLKICEGSCPAVACNIPGHTAKKSKQKREVEINEVNIFNDTDKIETEYYTIPVMTSAITTFAIEDPSQEVMVPKSSNMQKNVPSAPEIRPHVQIRKLEKNKLCFPKSTFVGISSFLCILALMQAAAVAMIVTKHCRRKGI</sequence>
<evidence type="ECO:0000256" key="1">
    <source>
        <dbReference type="SAM" id="Phobius"/>
    </source>
</evidence>
<reference evidence="4 5" key="2">
    <citation type="submission" date="2018-11" db="EMBL/GenBank/DDBJ databases">
        <authorList>
            <consortium name="Pathogen Informatics"/>
        </authorList>
    </citation>
    <scope>NUCLEOTIDE SEQUENCE [LARGE SCALE GENOMIC DNA]</scope>
</reference>
<keyword evidence="1" id="KW-0472">Membrane</keyword>